<dbReference type="InterPro" id="IPR037035">
    <property type="entry name" value="GK-like_C_sf"/>
</dbReference>
<feature type="domain" description="MOFRL-associated" evidence="2">
    <location>
        <begin position="9"/>
        <end position="229"/>
    </location>
</feature>
<dbReference type="GO" id="GO:0016301">
    <property type="term" value="F:kinase activity"/>
    <property type="evidence" value="ECO:0007669"/>
    <property type="project" value="UniProtKB-KW"/>
</dbReference>
<dbReference type="PANTHER" id="PTHR12227:SF0">
    <property type="entry name" value="GLYCERATE KINASE"/>
    <property type="match status" value="1"/>
</dbReference>
<dbReference type="Proteomes" id="UP001595974">
    <property type="component" value="Unassembled WGS sequence"/>
</dbReference>
<keyword evidence="3" id="KW-0418">Kinase</keyword>
<dbReference type="RefSeq" id="WP_096449582.1">
    <property type="nucleotide sequence ID" value="NZ_JBHSOG010000048.1"/>
</dbReference>
<comment type="caution">
    <text evidence="3">The sequence shown here is derived from an EMBL/GenBank/DDBJ whole genome shotgun (WGS) entry which is preliminary data.</text>
</comment>
<dbReference type="InterPro" id="IPR038614">
    <property type="entry name" value="GK_N_sf"/>
</dbReference>
<dbReference type="Pfam" id="PF05161">
    <property type="entry name" value="MOFRL"/>
    <property type="match status" value="1"/>
</dbReference>
<evidence type="ECO:0000313" key="3">
    <source>
        <dbReference type="EMBL" id="MFC5770107.1"/>
    </source>
</evidence>
<evidence type="ECO:0000313" key="4">
    <source>
        <dbReference type="Proteomes" id="UP001595974"/>
    </source>
</evidence>
<feature type="domain" description="MOFRL" evidence="1">
    <location>
        <begin position="308"/>
        <end position="413"/>
    </location>
</feature>
<keyword evidence="3" id="KW-0808">Transferase</keyword>
<dbReference type="Pfam" id="PF13660">
    <property type="entry name" value="DUF4147"/>
    <property type="match status" value="1"/>
</dbReference>
<dbReference type="EMBL" id="JBHSOG010000048">
    <property type="protein sequence ID" value="MFC5770107.1"/>
    <property type="molecule type" value="Genomic_DNA"/>
</dbReference>
<protein>
    <submittedName>
        <fullName evidence="3">Glycerate kinase</fullName>
    </submittedName>
</protein>
<dbReference type="PANTHER" id="PTHR12227">
    <property type="entry name" value="GLYCERATE KINASE"/>
    <property type="match status" value="1"/>
</dbReference>
<evidence type="ECO:0000259" key="2">
    <source>
        <dbReference type="Pfam" id="PF13660"/>
    </source>
</evidence>
<dbReference type="InterPro" id="IPR007835">
    <property type="entry name" value="MOFRL"/>
</dbReference>
<sequence>MNLTPRELLANMFAAAVNAAQPEHCIPRFLPEPPRGRTLVIGAGKASAAMARALERHWPGELQGLVVTRYGYAVPCERIEIVEAAHPVPDAAGREAAGRLLEFVRGLTEDDLVICLVSGGGSALLPLPGEGITLEDKQAINRTLLKSGATISEMNCVRRHLSAIKGGRLAAACHPARVVNLLISDVPGDDPIDIASGPTVADPTTCADALEIVRRYGIDLPEGARRLLESGASETVKPGDGRLAGVSTHLVATPQLALKAAAKVAALEGVTPVLLGDGIEGEARDVGKVMAGIALQVAKHRQPVPPPCVLLSGGETTVTVRGKGRGGRNVEFLLSLAVALDGAPGIHAVAGDTDGVDGLDEIAGAFVTPDTLERAWARGIRPRDSLDDNDGHGFFEALGDSLVTGPTLTNVNDFRAILIT</sequence>
<organism evidence="3 4">
    <name type="scientific">Thauera sinica</name>
    <dbReference type="NCBI Taxonomy" id="2665146"/>
    <lineage>
        <taxon>Bacteria</taxon>
        <taxon>Pseudomonadati</taxon>
        <taxon>Pseudomonadota</taxon>
        <taxon>Betaproteobacteria</taxon>
        <taxon>Rhodocyclales</taxon>
        <taxon>Zoogloeaceae</taxon>
        <taxon>Thauera</taxon>
    </lineage>
</organism>
<accession>A0ABW1AS47</accession>
<dbReference type="Gene3D" id="3.40.50.10180">
    <property type="entry name" value="Glycerate kinase, MOFRL-like N-terminal domain"/>
    <property type="match status" value="1"/>
</dbReference>
<dbReference type="InterPro" id="IPR039760">
    <property type="entry name" value="MOFRL_protein"/>
</dbReference>
<dbReference type="InterPro" id="IPR025286">
    <property type="entry name" value="MOFRL_assoc_dom"/>
</dbReference>
<dbReference type="Gene3D" id="3.40.1480.10">
    <property type="entry name" value="MOFRL domain"/>
    <property type="match status" value="1"/>
</dbReference>
<reference evidence="4" key="1">
    <citation type="journal article" date="2019" name="Int. J. Syst. Evol. Microbiol.">
        <title>The Global Catalogue of Microorganisms (GCM) 10K type strain sequencing project: providing services to taxonomists for standard genome sequencing and annotation.</title>
        <authorList>
            <consortium name="The Broad Institute Genomics Platform"/>
            <consortium name="The Broad Institute Genome Sequencing Center for Infectious Disease"/>
            <person name="Wu L."/>
            <person name="Ma J."/>
        </authorList>
    </citation>
    <scope>NUCLEOTIDE SEQUENCE [LARGE SCALE GENOMIC DNA]</scope>
    <source>
        <strain evidence="4">SHR3</strain>
    </source>
</reference>
<proteinExistence type="predicted"/>
<evidence type="ECO:0000259" key="1">
    <source>
        <dbReference type="Pfam" id="PF05161"/>
    </source>
</evidence>
<keyword evidence="4" id="KW-1185">Reference proteome</keyword>
<gene>
    <name evidence="3" type="ORF">ACFPTN_12065</name>
</gene>
<name>A0ABW1AS47_9RHOO</name>
<dbReference type="SUPFAM" id="SSF82544">
    <property type="entry name" value="GckA/TtuD-like"/>
    <property type="match status" value="1"/>
</dbReference>